<reference evidence="1 2" key="1">
    <citation type="submission" date="2022-05" db="EMBL/GenBank/DDBJ databases">
        <authorList>
            <consortium name="Genoscope - CEA"/>
            <person name="William W."/>
        </authorList>
    </citation>
    <scope>NUCLEOTIDE SEQUENCE [LARGE SCALE GENOMIC DNA]</scope>
</reference>
<evidence type="ECO:0000313" key="2">
    <source>
        <dbReference type="Proteomes" id="UP001159427"/>
    </source>
</evidence>
<protein>
    <submittedName>
        <fullName evidence="1">Uncharacterized protein</fullName>
    </submittedName>
</protein>
<dbReference type="Proteomes" id="UP001159427">
    <property type="component" value="Unassembled WGS sequence"/>
</dbReference>
<accession>A0ABN8R441</accession>
<keyword evidence="2" id="KW-1185">Reference proteome</keyword>
<sequence length="446" mass="50930">MNIRIGALLWNSLPENVRGIKSIRKFKEQINHLFDKLALKRDTFDIFQQDNIRVSPLKDDKRALIHVARIQISKITNGNNGLFYFHYLPALSIIGWDASPEAMSAVVELINRHRDLLNLGTDTDCFNGSGINDVISYFEHNTLKYCVLVADADKIQAVLEQERNLRLLQIADRNVEKGIIITICCPWFQSEQDTSLLGIAMKKAFHDTKKVFITWFENGNWVVRPDDLINFLASYPFPQQPSAATDCPPRGITGKQRFPYPCDYKIHLLSGKTVLVLTRIRNGIISDQINQPEDVQYWKPGFVVPREMKASLYKKNTKTSSWELFILMTEDGILACQVNKKDEKDWQNFILLGLDETIVLQTQLRHGQISMEDKHAVIIKENLRIPQDQITKLDQDYKETPSADLFIASDSKGNLRCIVKVGTSLKMFTSINSFCNQVAGTKLNPI</sequence>
<comment type="caution">
    <text evidence="1">The sequence shown here is derived from an EMBL/GenBank/DDBJ whole genome shotgun (WGS) entry which is preliminary data.</text>
</comment>
<evidence type="ECO:0000313" key="1">
    <source>
        <dbReference type="EMBL" id="CAH3173631.1"/>
    </source>
</evidence>
<proteinExistence type="predicted"/>
<gene>
    <name evidence="1" type="ORF">PEVE_00009130</name>
</gene>
<dbReference type="EMBL" id="CALNXI010001627">
    <property type="protein sequence ID" value="CAH3173631.1"/>
    <property type="molecule type" value="Genomic_DNA"/>
</dbReference>
<organism evidence="1 2">
    <name type="scientific">Porites evermanni</name>
    <dbReference type="NCBI Taxonomy" id="104178"/>
    <lineage>
        <taxon>Eukaryota</taxon>
        <taxon>Metazoa</taxon>
        <taxon>Cnidaria</taxon>
        <taxon>Anthozoa</taxon>
        <taxon>Hexacorallia</taxon>
        <taxon>Scleractinia</taxon>
        <taxon>Fungiina</taxon>
        <taxon>Poritidae</taxon>
        <taxon>Porites</taxon>
    </lineage>
</organism>
<name>A0ABN8R441_9CNID</name>